<dbReference type="Proteomes" id="UP000223913">
    <property type="component" value="Unassembled WGS sequence"/>
</dbReference>
<proteinExistence type="predicted"/>
<feature type="domain" description="Transcription regulator PadR N-terminal" evidence="1">
    <location>
        <begin position="17"/>
        <end position="89"/>
    </location>
</feature>
<evidence type="ECO:0000313" key="3">
    <source>
        <dbReference type="Proteomes" id="UP000223913"/>
    </source>
</evidence>
<evidence type="ECO:0000313" key="2">
    <source>
        <dbReference type="EMBL" id="PHN05289.1"/>
    </source>
</evidence>
<name>A0A2D0NAU4_FLAN2</name>
<dbReference type="InterPro" id="IPR036388">
    <property type="entry name" value="WH-like_DNA-bd_sf"/>
</dbReference>
<dbReference type="InterPro" id="IPR005149">
    <property type="entry name" value="Tscrpt_reg_PadR_N"/>
</dbReference>
<dbReference type="SUPFAM" id="SSF46785">
    <property type="entry name" value="Winged helix' DNA-binding domain"/>
    <property type="match status" value="1"/>
</dbReference>
<keyword evidence="3" id="KW-1185">Reference proteome</keyword>
<sequence>MADNDRLGNLEEMILLMVILAREEAYGITVREAYIRQFGQDISLSAVHTVLRRLEKKGFTRSKLGGASAERGGRRKRLYEVTRYGYTRAAEIQEQRNRVWDLILKLGI</sequence>
<evidence type="ECO:0000259" key="1">
    <source>
        <dbReference type="Pfam" id="PF03551"/>
    </source>
</evidence>
<gene>
    <name evidence="2" type="ORF">CRP01_17385</name>
</gene>
<dbReference type="RefSeq" id="WP_099151341.1">
    <property type="nucleotide sequence ID" value="NZ_PDUD01000022.1"/>
</dbReference>
<reference evidence="2 3" key="1">
    <citation type="submission" date="2017-10" db="EMBL/GenBank/DDBJ databases">
        <title>The draft genome sequence of Lewinella nigricans NBRC 102662.</title>
        <authorList>
            <person name="Wang K."/>
        </authorList>
    </citation>
    <scope>NUCLEOTIDE SEQUENCE [LARGE SCALE GENOMIC DNA]</scope>
    <source>
        <strain evidence="2 3">NBRC 102662</strain>
    </source>
</reference>
<comment type="caution">
    <text evidence="2">The sequence shown here is derived from an EMBL/GenBank/DDBJ whole genome shotgun (WGS) entry which is preliminary data.</text>
</comment>
<dbReference type="AlphaFoldDB" id="A0A2D0NAU4"/>
<accession>A0A2D0NAU4</accession>
<dbReference type="Gene3D" id="1.10.10.10">
    <property type="entry name" value="Winged helix-like DNA-binding domain superfamily/Winged helix DNA-binding domain"/>
    <property type="match status" value="1"/>
</dbReference>
<dbReference type="Pfam" id="PF03551">
    <property type="entry name" value="PadR"/>
    <property type="match status" value="1"/>
</dbReference>
<dbReference type="InterPro" id="IPR036390">
    <property type="entry name" value="WH_DNA-bd_sf"/>
</dbReference>
<organism evidence="2 3">
    <name type="scientific">Flavilitoribacter nigricans (strain ATCC 23147 / DSM 23189 / NBRC 102662 / NCIMB 1420 / SS-2)</name>
    <name type="common">Lewinella nigricans</name>
    <dbReference type="NCBI Taxonomy" id="1122177"/>
    <lineage>
        <taxon>Bacteria</taxon>
        <taxon>Pseudomonadati</taxon>
        <taxon>Bacteroidota</taxon>
        <taxon>Saprospiria</taxon>
        <taxon>Saprospirales</taxon>
        <taxon>Lewinellaceae</taxon>
        <taxon>Flavilitoribacter</taxon>
    </lineage>
</organism>
<dbReference type="EMBL" id="PDUD01000022">
    <property type="protein sequence ID" value="PHN05289.1"/>
    <property type="molecule type" value="Genomic_DNA"/>
</dbReference>
<dbReference type="OrthoDB" id="120743at2"/>
<protein>
    <submittedName>
        <fullName evidence="2">PadR family transcriptional regulator</fullName>
    </submittedName>
</protein>